<evidence type="ECO:0000313" key="7">
    <source>
        <dbReference type="EMBL" id="SHG39591.1"/>
    </source>
</evidence>
<name>A0A1M5JGF2_9ALTE</name>
<comment type="subcellular location">
    <subcellularLocation>
        <location evidence="1">Membrane</location>
        <topology evidence="1">Multi-pass membrane protein</topology>
    </subcellularLocation>
</comment>
<evidence type="ECO:0000313" key="8">
    <source>
        <dbReference type="Proteomes" id="UP000184520"/>
    </source>
</evidence>
<dbReference type="GO" id="GO:0005886">
    <property type="term" value="C:plasma membrane"/>
    <property type="evidence" value="ECO:0007669"/>
    <property type="project" value="TreeGrafter"/>
</dbReference>
<dbReference type="RefSeq" id="WP_073321989.1">
    <property type="nucleotide sequence ID" value="NZ_FQWD01000003.1"/>
</dbReference>
<dbReference type="SUPFAM" id="SSF103473">
    <property type="entry name" value="MFS general substrate transporter"/>
    <property type="match status" value="1"/>
</dbReference>
<dbReference type="InterPro" id="IPR020846">
    <property type="entry name" value="MFS_dom"/>
</dbReference>
<protein>
    <submittedName>
        <fullName evidence="7">Benzoate transport</fullName>
    </submittedName>
</protein>
<dbReference type="GO" id="GO:0046943">
    <property type="term" value="F:carboxylic acid transmembrane transporter activity"/>
    <property type="evidence" value="ECO:0007669"/>
    <property type="project" value="TreeGrafter"/>
</dbReference>
<evidence type="ECO:0000256" key="5">
    <source>
        <dbReference type="SAM" id="Phobius"/>
    </source>
</evidence>
<keyword evidence="4 5" id="KW-0472">Membrane</keyword>
<dbReference type="STRING" id="634436.SAMN05216361_2084"/>
<evidence type="ECO:0000256" key="2">
    <source>
        <dbReference type="ARBA" id="ARBA00022692"/>
    </source>
</evidence>
<evidence type="ECO:0000259" key="6">
    <source>
        <dbReference type="PROSITE" id="PS50850"/>
    </source>
</evidence>
<dbReference type="PROSITE" id="PS50850">
    <property type="entry name" value="MFS"/>
    <property type="match status" value="1"/>
</dbReference>
<dbReference type="Pfam" id="PF07690">
    <property type="entry name" value="MFS_1"/>
    <property type="match status" value="1"/>
</dbReference>
<dbReference type="Proteomes" id="UP000184520">
    <property type="component" value="Unassembled WGS sequence"/>
</dbReference>
<dbReference type="EMBL" id="FQWD01000003">
    <property type="protein sequence ID" value="SHG39591.1"/>
    <property type="molecule type" value="Genomic_DNA"/>
</dbReference>
<dbReference type="InterPro" id="IPR036259">
    <property type="entry name" value="MFS_trans_sf"/>
</dbReference>
<dbReference type="InterPro" id="IPR005829">
    <property type="entry name" value="Sugar_transporter_CS"/>
</dbReference>
<dbReference type="OrthoDB" id="7066727at2"/>
<proteinExistence type="predicted"/>
<evidence type="ECO:0000256" key="3">
    <source>
        <dbReference type="ARBA" id="ARBA00022989"/>
    </source>
</evidence>
<evidence type="ECO:0000256" key="4">
    <source>
        <dbReference type="ARBA" id="ARBA00023136"/>
    </source>
</evidence>
<sequence>MSTSIVESVRHHIDKAPISVTQYIVFAIAFMLNVVDGFDVVAMSVAMPSLTADWGISATEKGYILSAALIGMTLGAMFLAPFADKIGRRNILLIATVMIGVSMVVTGFIPQSVEWMIAIRAVSGLGIGIIFANSATIGAEFAPEKARNLVVTIIVMGYAAGATIVGPIANAIIESSGWEMVFVYGGLFTLLMTVVLYFYLPESIEFIATQQGNENDKLYKINSILSSMGCTAMRELPAHQVEKQRISVINLFKADLGKQTVGVWVIYFMGFMSLYFLMSWIPTLFVNSGYERAEGIAALTLYNLGAVAGIVLIGLIATKIKLAKPIAIYFIGSALFLAVVAYWQPTSVFWLNTLIFIIGFLLQGAFTAMYAMAARVYPTSVRATGIGWAAGLGRIGAILSPIVAGYLVAAQWGMYDLFMLFALPLLIAGVIVYWFKH</sequence>
<feature type="transmembrane region" description="Helical" evidence="5">
    <location>
        <begin position="261"/>
        <end position="281"/>
    </location>
</feature>
<keyword evidence="8" id="KW-1185">Reference proteome</keyword>
<feature type="transmembrane region" description="Helical" evidence="5">
    <location>
        <begin position="20"/>
        <end position="43"/>
    </location>
</feature>
<dbReference type="PANTHER" id="PTHR23508">
    <property type="entry name" value="CARBOXYLIC ACID TRANSPORTER PROTEIN HOMOLOG"/>
    <property type="match status" value="1"/>
</dbReference>
<dbReference type="PROSITE" id="PS00217">
    <property type="entry name" value="SUGAR_TRANSPORT_2"/>
    <property type="match status" value="1"/>
</dbReference>
<accession>A0A1M5JGF2</accession>
<keyword evidence="2 5" id="KW-0812">Transmembrane</keyword>
<evidence type="ECO:0000256" key="1">
    <source>
        <dbReference type="ARBA" id="ARBA00004141"/>
    </source>
</evidence>
<dbReference type="Gene3D" id="1.20.1250.20">
    <property type="entry name" value="MFS general substrate transporter like domains"/>
    <property type="match status" value="1"/>
</dbReference>
<feature type="transmembrane region" description="Helical" evidence="5">
    <location>
        <begin position="326"/>
        <end position="343"/>
    </location>
</feature>
<feature type="transmembrane region" description="Helical" evidence="5">
    <location>
        <begin position="90"/>
        <end position="109"/>
    </location>
</feature>
<dbReference type="AlphaFoldDB" id="A0A1M5JGF2"/>
<feature type="transmembrane region" description="Helical" evidence="5">
    <location>
        <begin position="63"/>
        <end position="83"/>
    </location>
</feature>
<reference evidence="8" key="1">
    <citation type="submission" date="2016-11" db="EMBL/GenBank/DDBJ databases">
        <authorList>
            <person name="Varghese N."/>
            <person name="Submissions S."/>
        </authorList>
    </citation>
    <scope>NUCLEOTIDE SEQUENCE [LARGE SCALE GENOMIC DNA]</scope>
    <source>
        <strain evidence="8">CGMCC 1.8995</strain>
    </source>
</reference>
<feature type="transmembrane region" description="Helical" evidence="5">
    <location>
        <begin position="149"/>
        <end position="169"/>
    </location>
</feature>
<feature type="transmembrane region" description="Helical" evidence="5">
    <location>
        <begin position="115"/>
        <end position="137"/>
    </location>
</feature>
<gene>
    <name evidence="7" type="ORF">SAMN05216361_2084</name>
</gene>
<dbReference type="PANTHER" id="PTHR23508:SF10">
    <property type="entry name" value="CARBOXYLIC ACID TRANSPORTER PROTEIN HOMOLOG"/>
    <property type="match status" value="1"/>
</dbReference>
<feature type="transmembrane region" description="Helical" evidence="5">
    <location>
        <begin position="385"/>
        <end position="409"/>
    </location>
</feature>
<feature type="domain" description="Major facilitator superfamily (MFS) profile" evidence="6">
    <location>
        <begin position="25"/>
        <end position="437"/>
    </location>
</feature>
<organism evidence="7 8">
    <name type="scientific">Marisediminitalea aggregata</name>
    <dbReference type="NCBI Taxonomy" id="634436"/>
    <lineage>
        <taxon>Bacteria</taxon>
        <taxon>Pseudomonadati</taxon>
        <taxon>Pseudomonadota</taxon>
        <taxon>Gammaproteobacteria</taxon>
        <taxon>Alteromonadales</taxon>
        <taxon>Alteromonadaceae</taxon>
        <taxon>Marisediminitalea</taxon>
    </lineage>
</organism>
<keyword evidence="3 5" id="KW-1133">Transmembrane helix</keyword>
<feature type="transmembrane region" description="Helical" evidence="5">
    <location>
        <begin position="415"/>
        <end position="435"/>
    </location>
</feature>
<feature type="transmembrane region" description="Helical" evidence="5">
    <location>
        <begin position="349"/>
        <end position="373"/>
    </location>
</feature>
<dbReference type="InterPro" id="IPR011701">
    <property type="entry name" value="MFS"/>
</dbReference>
<feature type="transmembrane region" description="Helical" evidence="5">
    <location>
        <begin position="296"/>
        <end position="317"/>
    </location>
</feature>
<dbReference type="PROSITE" id="PS00216">
    <property type="entry name" value="SUGAR_TRANSPORT_1"/>
    <property type="match status" value="1"/>
</dbReference>
<dbReference type="CDD" id="cd17365">
    <property type="entry name" value="MFS_PcaK_like"/>
    <property type="match status" value="1"/>
</dbReference>
<feature type="transmembrane region" description="Helical" evidence="5">
    <location>
        <begin position="181"/>
        <end position="200"/>
    </location>
</feature>